<accession>A0A2Z2KI27</accession>
<evidence type="ECO:0000313" key="4">
    <source>
        <dbReference type="Proteomes" id="UP000249890"/>
    </source>
</evidence>
<dbReference type="PANTHER" id="PTHR37826">
    <property type="entry name" value="FLOTILLIN BAND_7_5 DOMAIN PROTEIN"/>
    <property type="match status" value="1"/>
</dbReference>
<dbReference type="EMBL" id="CP021780">
    <property type="protein sequence ID" value="ASA23755.1"/>
    <property type="molecule type" value="Genomic_DNA"/>
</dbReference>
<dbReference type="AlphaFoldDB" id="A0A2Z2KI27"/>
<evidence type="ECO:0000313" key="3">
    <source>
        <dbReference type="EMBL" id="ASA23755.1"/>
    </source>
</evidence>
<dbReference type="RefSeq" id="WP_087917741.1">
    <property type="nucleotide sequence ID" value="NZ_CP021780.1"/>
</dbReference>
<gene>
    <name evidence="3" type="ORF">B9T62_25030</name>
</gene>
<keyword evidence="4" id="KW-1185">Reference proteome</keyword>
<feature type="domain" description="DZANK-type" evidence="1">
    <location>
        <begin position="308"/>
        <end position="357"/>
    </location>
</feature>
<dbReference type="CDD" id="cd03408">
    <property type="entry name" value="SPFH_like_u1"/>
    <property type="match status" value="1"/>
</dbReference>
<evidence type="ECO:0000259" key="1">
    <source>
        <dbReference type="Pfam" id="PF12773"/>
    </source>
</evidence>
<dbReference type="OrthoDB" id="9764015at2"/>
<dbReference type="InterPro" id="IPR036013">
    <property type="entry name" value="Band_7/SPFH_dom_sf"/>
</dbReference>
<dbReference type="PANTHER" id="PTHR37826:SF2">
    <property type="entry name" value="ZINC-RIBBON DOMAIN-CONTAINING PROTEIN"/>
    <property type="match status" value="1"/>
</dbReference>
<dbReference type="InterPro" id="IPR025874">
    <property type="entry name" value="DZR"/>
</dbReference>
<dbReference type="KEGG" id="pdh:B9T62_25030"/>
<dbReference type="Proteomes" id="UP000249890">
    <property type="component" value="Chromosome"/>
</dbReference>
<feature type="domain" description="SPFH" evidence="2">
    <location>
        <begin position="18"/>
        <end position="232"/>
    </location>
</feature>
<name>A0A2Z2KI27_9BACL</name>
<protein>
    <submittedName>
        <fullName evidence="3">Antifreeze protein type I</fullName>
    </submittedName>
</protein>
<dbReference type="Pfam" id="PF13421">
    <property type="entry name" value="Band_7_1"/>
    <property type="match status" value="1"/>
</dbReference>
<organism evidence="3 4">
    <name type="scientific">Paenibacillus donghaensis</name>
    <dbReference type="NCBI Taxonomy" id="414771"/>
    <lineage>
        <taxon>Bacteria</taxon>
        <taxon>Bacillati</taxon>
        <taxon>Bacillota</taxon>
        <taxon>Bacilli</taxon>
        <taxon>Bacillales</taxon>
        <taxon>Paenibacillaceae</taxon>
        <taxon>Paenibacillus</taxon>
    </lineage>
</organism>
<reference evidence="3 4" key="1">
    <citation type="submission" date="2017-06" db="EMBL/GenBank/DDBJ databases">
        <title>Complete genome sequence of Paenibacillus donghaensis KCTC 13049T isolated from East Sea sediment, South Korea.</title>
        <authorList>
            <person name="Jung B.K."/>
            <person name="Hong S.-J."/>
            <person name="Shin J.-H."/>
        </authorList>
    </citation>
    <scope>NUCLEOTIDE SEQUENCE [LARGE SCALE GENOMIC DNA]</scope>
    <source>
        <strain evidence="3 4">KCTC 13049</strain>
    </source>
</reference>
<proteinExistence type="predicted"/>
<dbReference type="Pfam" id="PF12773">
    <property type="entry name" value="DZR"/>
    <property type="match status" value="1"/>
</dbReference>
<dbReference type="InterPro" id="IPR033880">
    <property type="entry name" value="SPFH_YdjI"/>
</dbReference>
<evidence type="ECO:0000259" key="2">
    <source>
        <dbReference type="Pfam" id="PF13421"/>
    </source>
</evidence>
<sequence>MAMIEVVKYDGPPGVFAWKYPNEEMGTWTQLIVNESQEAILFKDGKALDSFTAGRHTLSTANIPVLSNIVNLPFGGKSPFKAEVWYINKLNSMNVKWGTSAPLQLQDPKYKIMISVRSFGQFGVRIDDPRRFLLQLVGTLPRFDQETLVSYFRGLLMSNINELISSYLVRKEISILEINAYVGEISKHIQGRLAATFLESGLELNNFYIDSINIPEDDPATQRLKEALAKKAEMDIIGFTYQQERSFNTLEEAAGNPGNLGAGMMNTGMGLGLGMGFAGPALDMVNRMTRGMPLGGITGTGQDFRACDCGGMNPPDAKFCSSCGRSLQSAEPAVTAASCRQCGHTLTAGAKFCPECGAGTVVKCGGCGHELKPGQKFCAECGTKAG</sequence>
<dbReference type="SUPFAM" id="SSF117892">
    <property type="entry name" value="Band 7/SPFH domain"/>
    <property type="match status" value="1"/>
</dbReference>